<dbReference type="RefSeq" id="WP_111528013.1">
    <property type="nucleotide sequence ID" value="NZ_JBHRSG010000002.1"/>
</dbReference>
<sequence>MAVYSADRRSTAGAAATRALPMVIIIPTPPRKPGDPPPPFGTQMAYALAFAAALFLVVGAAAVLNGARLY</sequence>
<feature type="transmembrane region" description="Helical" evidence="1">
    <location>
        <begin position="44"/>
        <end position="64"/>
    </location>
</feature>
<evidence type="ECO:0000313" key="2">
    <source>
        <dbReference type="EMBL" id="RAK54262.1"/>
    </source>
</evidence>
<gene>
    <name evidence="2" type="ORF">DJ017_06855</name>
</gene>
<dbReference type="AlphaFoldDB" id="A0A328AHI2"/>
<keyword evidence="1" id="KW-0472">Membrane</keyword>
<protein>
    <submittedName>
        <fullName evidence="2">Uncharacterized protein</fullName>
    </submittedName>
</protein>
<dbReference type="EMBL" id="QFYQ01000001">
    <property type="protein sequence ID" value="RAK54262.1"/>
    <property type="molecule type" value="Genomic_DNA"/>
</dbReference>
<keyword evidence="1" id="KW-0812">Transmembrane</keyword>
<evidence type="ECO:0000313" key="3">
    <source>
        <dbReference type="Proteomes" id="UP000249254"/>
    </source>
</evidence>
<comment type="caution">
    <text evidence="2">The sequence shown here is derived from an EMBL/GenBank/DDBJ whole genome shotgun (WGS) entry which is preliminary data.</text>
</comment>
<keyword evidence="3" id="KW-1185">Reference proteome</keyword>
<keyword evidence="1" id="KW-1133">Transmembrane helix</keyword>
<name>A0A328AHI2_9CAUL</name>
<proteinExistence type="predicted"/>
<accession>A0A328AHI2</accession>
<organism evidence="2 3">
    <name type="scientific">Phenylobacterium soli</name>
    <dbReference type="NCBI Taxonomy" id="2170551"/>
    <lineage>
        <taxon>Bacteria</taxon>
        <taxon>Pseudomonadati</taxon>
        <taxon>Pseudomonadota</taxon>
        <taxon>Alphaproteobacteria</taxon>
        <taxon>Caulobacterales</taxon>
        <taxon>Caulobacteraceae</taxon>
        <taxon>Phenylobacterium</taxon>
    </lineage>
</organism>
<reference evidence="3" key="1">
    <citation type="submission" date="2018-05" db="EMBL/GenBank/DDBJ databases">
        <authorList>
            <person name="Li X."/>
        </authorList>
    </citation>
    <scope>NUCLEOTIDE SEQUENCE [LARGE SCALE GENOMIC DNA]</scope>
    <source>
        <strain evidence="3">LX32</strain>
    </source>
</reference>
<evidence type="ECO:0000256" key="1">
    <source>
        <dbReference type="SAM" id="Phobius"/>
    </source>
</evidence>
<dbReference type="Proteomes" id="UP000249254">
    <property type="component" value="Unassembled WGS sequence"/>
</dbReference>